<organism evidence="2 3">
    <name type="scientific">Ananas comosus</name>
    <name type="common">Pineapple</name>
    <name type="synonym">Ananas ananas</name>
    <dbReference type="NCBI Taxonomy" id="4615"/>
    <lineage>
        <taxon>Eukaryota</taxon>
        <taxon>Viridiplantae</taxon>
        <taxon>Streptophyta</taxon>
        <taxon>Embryophyta</taxon>
        <taxon>Tracheophyta</taxon>
        <taxon>Spermatophyta</taxon>
        <taxon>Magnoliopsida</taxon>
        <taxon>Liliopsida</taxon>
        <taxon>Poales</taxon>
        <taxon>Bromeliaceae</taxon>
        <taxon>Bromelioideae</taxon>
        <taxon>Ananas</taxon>
    </lineage>
</organism>
<dbReference type="GO" id="GO:0009328">
    <property type="term" value="C:phenylalanine-tRNA ligase complex"/>
    <property type="evidence" value="ECO:0007669"/>
    <property type="project" value="TreeGrafter"/>
</dbReference>
<dbReference type="PANTHER" id="PTHR10947:SF0">
    <property type="entry name" value="PHENYLALANINE--TRNA LIGASE BETA SUBUNIT"/>
    <property type="match status" value="1"/>
</dbReference>
<evidence type="ECO:0000259" key="1">
    <source>
        <dbReference type="Pfam" id="PF17759"/>
    </source>
</evidence>
<name>A0A6P5GGD7_ANACO</name>
<reference evidence="2" key="1">
    <citation type="journal article" date="2015" name="Nat. Genet.">
        <title>The pineapple genome and the evolution of CAM photosynthesis.</title>
        <authorList>
            <person name="Ming R."/>
            <person name="VanBuren R."/>
            <person name="Wai C.M."/>
            <person name="Tang H."/>
            <person name="Schatz M.C."/>
            <person name="Bowers J.E."/>
            <person name="Lyons E."/>
            <person name="Wang M.L."/>
            <person name="Chen J."/>
            <person name="Biggers E."/>
            <person name="Zhang J."/>
            <person name="Huang L."/>
            <person name="Zhang L."/>
            <person name="Miao W."/>
            <person name="Zhang J."/>
            <person name="Ye Z."/>
            <person name="Miao C."/>
            <person name="Lin Z."/>
            <person name="Wang H."/>
            <person name="Zhou H."/>
            <person name="Yim W.C."/>
            <person name="Priest H.D."/>
            <person name="Zheng C."/>
            <person name="Woodhouse M."/>
            <person name="Edger P.P."/>
            <person name="Guyot R."/>
            <person name="Guo H.B."/>
            <person name="Guo H."/>
            <person name="Zheng G."/>
            <person name="Singh R."/>
            <person name="Sharma A."/>
            <person name="Min X."/>
            <person name="Zheng Y."/>
            <person name="Lee H."/>
            <person name="Gurtowski J."/>
            <person name="Sedlazeck F.J."/>
            <person name="Harkess A."/>
            <person name="McKain M.R."/>
            <person name="Liao Z."/>
            <person name="Fang J."/>
            <person name="Liu J."/>
            <person name="Zhang X."/>
            <person name="Zhang Q."/>
            <person name="Hu W."/>
            <person name="Qin Y."/>
            <person name="Wang K."/>
            <person name="Chen L.Y."/>
            <person name="Shirley N."/>
            <person name="Lin Y.R."/>
            <person name="Liu L.Y."/>
            <person name="Hernandez A.G."/>
            <person name="Wright C.L."/>
            <person name="Bulone V."/>
            <person name="Tuskan G.A."/>
            <person name="Heath K."/>
            <person name="Zee F."/>
            <person name="Moore P.H."/>
            <person name="Sunkar R."/>
            <person name="Leebens-Mack J.H."/>
            <person name="Mockler T."/>
            <person name="Bennetzen J.L."/>
            <person name="Freeling M."/>
            <person name="Sankoff D."/>
            <person name="Paterson A.H."/>
            <person name="Zhu X."/>
            <person name="Yang X."/>
            <person name="Smith J.A."/>
            <person name="Cushman J.C."/>
            <person name="Paull R.E."/>
            <person name="Yu Q."/>
        </authorList>
    </citation>
    <scope>NUCLEOTIDE SEQUENCE [LARGE SCALE GENOMIC DNA]</scope>
    <source>
        <strain evidence="2">cv. F153</strain>
    </source>
</reference>
<evidence type="ECO:0000313" key="3">
    <source>
        <dbReference type="RefSeq" id="XP_020104410.1"/>
    </source>
</evidence>
<dbReference type="InterPro" id="IPR045060">
    <property type="entry name" value="Phe-tRNA-ligase_IIc_bsu"/>
</dbReference>
<keyword evidence="2" id="KW-1185">Reference proteome</keyword>
<dbReference type="Gene3D" id="3.30.930.10">
    <property type="entry name" value="Bira Bifunctional Protein, Domain 2"/>
    <property type="match status" value="1"/>
</dbReference>
<dbReference type="SUPFAM" id="SSF55681">
    <property type="entry name" value="Class II aaRS and biotin synthetases"/>
    <property type="match status" value="1"/>
</dbReference>
<dbReference type="RefSeq" id="XP_020104410.1">
    <property type="nucleotide sequence ID" value="XM_020248821.1"/>
</dbReference>
<dbReference type="GO" id="GO:0004826">
    <property type="term" value="F:phenylalanine-tRNA ligase activity"/>
    <property type="evidence" value="ECO:0007669"/>
    <property type="project" value="InterPro"/>
</dbReference>
<reference evidence="3" key="2">
    <citation type="submission" date="2025-08" db="UniProtKB">
        <authorList>
            <consortium name="RefSeq"/>
        </authorList>
    </citation>
    <scope>IDENTIFICATION</scope>
    <source>
        <tissue evidence="3">Leaf</tissue>
    </source>
</reference>
<dbReference type="Proteomes" id="UP000515123">
    <property type="component" value="Linkage group 15"/>
</dbReference>
<dbReference type="Pfam" id="PF17759">
    <property type="entry name" value="tRNA_synthFbeta"/>
    <property type="match status" value="1"/>
</dbReference>
<feature type="domain" description="Phenylalanyl tRNA synthetase beta chain core" evidence="1">
    <location>
        <begin position="42"/>
        <end position="121"/>
    </location>
</feature>
<proteinExistence type="predicted"/>
<sequence length="125" mass="14491">MHYDIINKYYFSDRSLKSFYCCFMKYNAREACTYTLIYSHLPVALQDMVGLVERIMKIVRAPHVPVGDSFMRPSEEPEFFPNRQCSIIFKGKEIGDFGIVHPEVLKKFGIPDPCSFVKIDVQALL</sequence>
<dbReference type="AlphaFoldDB" id="A0A6P5GGD7"/>
<dbReference type="GO" id="GO:0006432">
    <property type="term" value="P:phenylalanyl-tRNA aminoacylation"/>
    <property type="evidence" value="ECO:0007669"/>
    <property type="project" value="InterPro"/>
</dbReference>
<gene>
    <name evidence="3" type="primary">LOC109721295</name>
</gene>
<protein>
    <submittedName>
        <fullName evidence="3">Phenylalanine--tRNA ligase beta subunit, cytoplasmic-like</fullName>
    </submittedName>
</protein>
<evidence type="ECO:0000313" key="2">
    <source>
        <dbReference type="Proteomes" id="UP000515123"/>
    </source>
</evidence>
<dbReference type="PANTHER" id="PTHR10947">
    <property type="entry name" value="PHENYLALANYL-TRNA SYNTHETASE BETA CHAIN AND LEUCINE-RICH REPEAT-CONTAINING PROTEIN 47"/>
    <property type="match status" value="1"/>
</dbReference>
<dbReference type="InterPro" id="IPR041616">
    <property type="entry name" value="PheRS_beta_core"/>
</dbReference>
<dbReference type="OrthoDB" id="1698572at2759"/>
<accession>A0A6P5GGD7</accession>
<dbReference type="GeneID" id="109721295"/>
<dbReference type="InterPro" id="IPR045864">
    <property type="entry name" value="aa-tRNA-synth_II/BPL/LPL"/>
</dbReference>